<dbReference type="RefSeq" id="WP_140687221.1">
    <property type="nucleotide sequence ID" value="NZ_RCZG01000001.1"/>
</dbReference>
<evidence type="ECO:0000313" key="1">
    <source>
        <dbReference type="EMBL" id="TPG36549.1"/>
    </source>
</evidence>
<organism evidence="1 2">
    <name type="scientific">Mycolicibacterium hodleri</name>
    <dbReference type="NCBI Taxonomy" id="49897"/>
    <lineage>
        <taxon>Bacteria</taxon>
        <taxon>Bacillati</taxon>
        <taxon>Actinomycetota</taxon>
        <taxon>Actinomycetes</taxon>
        <taxon>Mycobacteriales</taxon>
        <taxon>Mycobacteriaceae</taxon>
        <taxon>Mycolicibacterium</taxon>
    </lineage>
</organism>
<reference evidence="1 2" key="1">
    <citation type="journal article" date="2019" name="Environ. Microbiol.">
        <title>Species interactions and distinct microbial communities in high Arctic permafrost affected cryosols are associated with the CH4 and CO2 gas fluxes.</title>
        <authorList>
            <person name="Altshuler I."/>
            <person name="Hamel J."/>
            <person name="Turney S."/>
            <person name="Magnuson E."/>
            <person name="Levesque R."/>
            <person name="Greer C."/>
            <person name="Whyte L.G."/>
        </authorList>
    </citation>
    <scope>NUCLEOTIDE SEQUENCE [LARGE SCALE GENOMIC DNA]</scope>
    <source>
        <strain evidence="1 2">S5.20</strain>
    </source>
</reference>
<dbReference type="OrthoDB" id="4578687at2"/>
<sequence>MSLRGSFDYRTLVGATDSHWGPGVYERPIMGLPVAGQHVWGAIQVGNQRFLLIRHFVNEMAGRFLTYEAPIGEDMVFRKSRGYSGLCEIGDLDGQWGIHQPGTPPSFSFTTDGEDGRWVDADADLRLRLQPTALQFVTPDADEPLGYFARAFDVTGGTFDRQPIDTGVVMHEQVYLSSGKGWMLSRHKRELQGAWVAFANRYADGSFEFGSVCVGTRGWQFGVVISSDGKHVFADRPTGTATSDGDTFTVELDFGADGTWRWRPPVEGGGRVPLPGPRETTPLWAEGVFQRDRDDRELVFAHTWAEVYPHHLDPVNSTD</sequence>
<name>A0A502EHL0_9MYCO</name>
<accession>A0A502EHL0</accession>
<protein>
    <submittedName>
        <fullName evidence="1">Uncharacterized protein</fullName>
    </submittedName>
</protein>
<comment type="caution">
    <text evidence="1">The sequence shown here is derived from an EMBL/GenBank/DDBJ whole genome shotgun (WGS) entry which is preliminary data.</text>
</comment>
<evidence type="ECO:0000313" key="2">
    <source>
        <dbReference type="Proteomes" id="UP000320095"/>
    </source>
</evidence>
<dbReference type="EMBL" id="RCZG01000001">
    <property type="protein sequence ID" value="TPG36549.1"/>
    <property type="molecule type" value="Genomic_DNA"/>
</dbReference>
<keyword evidence="2" id="KW-1185">Reference proteome</keyword>
<dbReference type="Proteomes" id="UP000320095">
    <property type="component" value="Unassembled WGS sequence"/>
</dbReference>
<dbReference type="AlphaFoldDB" id="A0A502EHL0"/>
<proteinExistence type="predicted"/>
<gene>
    <name evidence="1" type="ORF">EAH80_00840</name>
</gene>